<gene>
    <name evidence="1" type="ORF">GY24_10905</name>
</gene>
<name>A0ABX5AW04_9MICO</name>
<protein>
    <recommendedName>
        <fullName evidence="3">Ribbon-helix-helix protein CopG domain-containing protein</fullName>
    </recommendedName>
</protein>
<organism evidence="1 2">
    <name type="scientific">Microterricola pindariensis</name>
    <dbReference type="NCBI Taxonomy" id="478010"/>
    <lineage>
        <taxon>Bacteria</taxon>
        <taxon>Bacillati</taxon>
        <taxon>Actinomycetota</taxon>
        <taxon>Actinomycetes</taxon>
        <taxon>Micrococcales</taxon>
        <taxon>Microbacteriaceae</taxon>
        <taxon>Microterricola</taxon>
    </lineage>
</organism>
<dbReference type="EMBL" id="MPZN01000034">
    <property type="protein sequence ID" value="PPL17961.1"/>
    <property type="molecule type" value="Genomic_DNA"/>
</dbReference>
<sequence>MGERGPAAAGLVELRTSVTPEIDRALAHMVQLSGVSKSTLVREALALHLVLMGAMAPAAGDNIHPMRTGGRGLAALRNKENH</sequence>
<evidence type="ECO:0008006" key="3">
    <source>
        <dbReference type="Google" id="ProtNLM"/>
    </source>
</evidence>
<dbReference type="CDD" id="cd21631">
    <property type="entry name" value="RHH_CopG_NikR-like"/>
    <property type="match status" value="1"/>
</dbReference>
<keyword evidence="2" id="KW-1185">Reference proteome</keyword>
<accession>A0ABX5AW04</accession>
<dbReference type="Proteomes" id="UP000237755">
    <property type="component" value="Unassembled WGS sequence"/>
</dbReference>
<reference evidence="1 2" key="1">
    <citation type="journal article" date="2008" name="Int. J. Syst. Evol. Microbiol.">
        <title>Leifsonia pindariensis sp. nov., isolated from the Pindari glacier of the Indian Himalayas, and emended description of the genus Leifsonia.</title>
        <authorList>
            <person name="Reddy G.S."/>
            <person name="Prabagaran S.R."/>
            <person name="Shivaji S."/>
        </authorList>
    </citation>
    <scope>NUCLEOTIDE SEQUENCE [LARGE SCALE GENOMIC DNA]</scope>
    <source>
        <strain evidence="1 2">PON 10</strain>
    </source>
</reference>
<evidence type="ECO:0000313" key="2">
    <source>
        <dbReference type="Proteomes" id="UP000237755"/>
    </source>
</evidence>
<dbReference type="RefSeq" id="WP_104475653.1">
    <property type="nucleotide sequence ID" value="NZ_MPZN01000034.1"/>
</dbReference>
<evidence type="ECO:0000313" key="1">
    <source>
        <dbReference type="EMBL" id="PPL17961.1"/>
    </source>
</evidence>
<proteinExistence type="predicted"/>
<comment type="caution">
    <text evidence="1">The sequence shown here is derived from an EMBL/GenBank/DDBJ whole genome shotgun (WGS) entry which is preliminary data.</text>
</comment>